<feature type="compositionally biased region" description="Basic and acidic residues" evidence="3">
    <location>
        <begin position="325"/>
        <end position="341"/>
    </location>
</feature>
<feature type="compositionally biased region" description="Polar residues" evidence="3">
    <location>
        <begin position="566"/>
        <end position="583"/>
    </location>
</feature>
<dbReference type="GO" id="GO:0006357">
    <property type="term" value="P:regulation of transcription by RNA polymerase II"/>
    <property type="evidence" value="ECO:0007669"/>
    <property type="project" value="TreeGrafter"/>
</dbReference>
<dbReference type="PANTHER" id="PTHR21689">
    <property type="entry name" value="LIN-9"/>
    <property type="match status" value="1"/>
</dbReference>
<dbReference type="SUPFAM" id="SSF46689">
    <property type="entry name" value="Homeodomain-like"/>
    <property type="match status" value="1"/>
</dbReference>
<evidence type="ECO:0008006" key="10">
    <source>
        <dbReference type="Google" id="ProtNLM"/>
    </source>
</evidence>
<evidence type="ECO:0000256" key="4">
    <source>
        <dbReference type="SAM" id="Phobius"/>
    </source>
</evidence>
<dbReference type="AlphaFoldDB" id="A0A803NBK6"/>
<feature type="compositionally biased region" description="Basic residues" evidence="3">
    <location>
        <begin position="1"/>
        <end position="11"/>
    </location>
</feature>
<feature type="region of interest" description="Disordered" evidence="3">
    <location>
        <begin position="409"/>
        <end position="457"/>
    </location>
</feature>
<sequence length="1175" mass="130363">MAPTRKSRSVNKRFSYPNEISPAKDGDTANKSNKRKRKVSDMLGAQWSKEELQRFYEAYRKYGKDWKKVAAAVRNRSVEMVEALYTMNRAYLSLPEGTASVVGLIAMMTDHYSVLEGSDSEQESNDGVGMPRKSHKRTRAKGHPNTARNLSDVSHSQAVASNYGCLSLLKKKRSGGNQPRAVGKRTPRIPVRYTYDKDSIGRYISPVRQGPKSKLDANDDDVAHEVALTLAEASHRGGSPQVSQTPSKRRETVSKSPGGLGEGVCSESEMTSAKNVGNEMDDFGCEGSLGSTEGDNNFSREKPQSGGRKGAGRPAQQKAKKSYGKKVEAEDTGHHGDDIKEACSGTEGGQRFSCFELKHGPEARDATFIRPSGQASKKRSKKVLFGGDEGVALDALQALADLSFMMPSSTAEAESTAPHKEDKESDINTFRPQDTIPTSQRVKPKFSPSKKKGDQTMLNSLVSESKKSKLAKVSALDSSPVAEIKDLGMRKRKPKSSAFKNAASEVQIFAGVNAFQEKVPDQGLKSVNKIRQFSNNASQQQLGHLVKISEHSSSSTDIRRDGDDSAVSSVQAPETSEVNVPTKSRSKRKVDKAQIQRSDIFVNEQSNTSGQSYHDKTVYLKERLCNCLSSHLVRRWCVYEWFYSAIDYPWFAKCEFVEYLYHVGLGHVPRLTRVEWGVIRSSLGKPRRFSQQFLKEEKEKLNYYRESVRSHYSELRMGKREGLPTDLARPLTVGQRVIAIHPRSREIHNGKVLTVDHNVCRIQFDRPELGVEFVKDIDCMPLNPVENMPTSLKRHDGAIDKFYEALKQFKANERSEDRMKEEIIKLTPSQKMESALGTSNVAPFYQISDLSKQAKDVFGTPSSHEKTGQTDVVSPQQSALFHLQAKEADIRALAELSRALDKKNALVTELKRMNDDVYENHSLKYLESFKKQYAAVLVQLNEVLDQVSSALTCLRQRNTYQGNSLVPWQKTKANLDDHGSVVSSLNCFPCDSQRTGSHVCEIVDTSRIKARKMVDAALKAISSLNVAMDTIQKIEEVVDFVNNQLMVDDSGMSVQASQLSGSLSRQNQLINVVASEQAHDSRSNGAVAPHDAKIPSELIANCVATLLMIQNHRSSTIRTLISKMSVASTLLANFFALALVILARRMHESLAFVILGNGLACLTFWSKGFLKEGAH</sequence>
<dbReference type="Pfam" id="PF00249">
    <property type="entry name" value="Myb_DNA-binding"/>
    <property type="match status" value="1"/>
</dbReference>
<dbReference type="FunFam" id="1.20.58.1880:FF:000006">
    <property type="entry name" value="Protein ALWAYS EARLY 3 isoform A"/>
    <property type="match status" value="1"/>
</dbReference>
<dbReference type="PROSITE" id="PS51293">
    <property type="entry name" value="SANT"/>
    <property type="match status" value="1"/>
</dbReference>
<evidence type="ECO:0000256" key="3">
    <source>
        <dbReference type="SAM" id="MobiDB-lite"/>
    </source>
</evidence>
<dbReference type="PANTHER" id="PTHR21689:SF2">
    <property type="entry name" value="PROTEIN LIN-9 HOMOLOG"/>
    <property type="match status" value="1"/>
</dbReference>
<dbReference type="InterPro" id="IPR033471">
    <property type="entry name" value="DIRP"/>
</dbReference>
<dbReference type="OMA" id="KHHASSM"/>
<dbReference type="InterPro" id="IPR001005">
    <property type="entry name" value="SANT/Myb"/>
</dbReference>
<keyword evidence="9" id="KW-1185">Reference proteome</keyword>
<keyword evidence="4" id="KW-0812">Transmembrane</keyword>
<evidence type="ECO:0000259" key="7">
    <source>
        <dbReference type="PROSITE" id="PS51294"/>
    </source>
</evidence>
<dbReference type="SMART" id="SM01135">
    <property type="entry name" value="DIRP"/>
    <property type="match status" value="1"/>
</dbReference>
<keyword evidence="2" id="KW-0539">Nucleus</keyword>
<dbReference type="InterPro" id="IPR017884">
    <property type="entry name" value="SANT_dom"/>
</dbReference>
<gene>
    <name evidence="8" type="primary">LOC110704584</name>
</gene>
<accession>A0A803NBK6</accession>
<feature type="region of interest" description="Disordered" evidence="3">
    <location>
        <begin position="1"/>
        <end position="41"/>
    </location>
</feature>
<feature type="transmembrane region" description="Helical" evidence="4">
    <location>
        <begin position="1150"/>
        <end position="1170"/>
    </location>
</feature>
<feature type="region of interest" description="Disordered" evidence="3">
    <location>
        <begin position="548"/>
        <end position="589"/>
    </location>
</feature>
<evidence type="ECO:0000313" key="8">
    <source>
        <dbReference type="EnsemblPlants" id="AUR62043447-RA:cds"/>
    </source>
</evidence>
<comment type="subcellular location">
    <subcellularLocation>
        <location evidence="1">Nucleus</location>
    </subcellularLocation>
</comment>
<evidence type="ECO:0000259" key="6">
    <source>
        <dbReference type="PROSITE" id="PS51293"/>
    </source>
</evidence>
<feature type="region of interest" description="Disordered" evidence="3">
    <location>
        <begin position="231"/>
        <end position="345"/>
    </location>
</feature>
<feature type="domain" description="Myb-like" evidence="5">
    <location>
        <begin position="47"/>
        <end position="77"/>
    </location>
</feature>
<dbReference type="GO" id="GO:0005654">
    <property type="term" value="C:nucleoplasm"/>
    <property type="evidence" value="ECO:0007669"/>
    <property type="project" value="TreeGrafter"/>
</dbReference>
<name>A0A803NBK6_CHEQI</name>
<feature type="compositionally biased region" description="Basic and acidic residues" evidence="3">
    <location>
        <begin position="417"/>
        <end position="426"/>
    </location>
</feature>
<feature type="compositionally biased region" description="Polar residues" evidence="3">
    <location>
        <begin position="427"/>
        <end position="441"/>
    </location>
</feature>
<feature type="region of interest" description="Disordered" evidence="3">
    <location>
        <begin position="170"/>
        <end position="194"/>
    </location>
</feature>
<dbReference type="GO" id="GO:0017053">
    <property type="term" value="C:transcription repressor complex"/>
    <property type="evidence" value="ECO:0007669"/>
    <property type="project" value="InterPro"/>
</dbReference>
<dbReference type="GO" id="GO:0003677">
    <property type="term" value="F:DNA binding"/>
    <property type="evidence" value="ECO:0007669"/>
    <property type="project" value="TreeGrafter"/>
</dbReference>
<protein>
    <recommendedName>
        <fullName evidence="10">SANT domain-containing protein</fullName>
    </recommendedName>
</protein>
<dbReference type="InterPro" id="IPR009057">
    <property type="entry name" value="Homeodomain-like_sf"/>
</dbReference>
<dbReference type="PROSITE" id="PS51294">
    <property type="entry name" value="HTH_MYB"/>
    <property type="match status" value="1"/>
</dbReference>
<feature type="region of interest" description="Disordered" evidence="3">
    <location>
        <begin position="117"/>
        <end position="154"/>
    </location>
</feature>
<feature type="compositionally biased region" description="Basic residues" evidence="3">
    <location>
        <begin position="132"/>
        <end position="142"/>
    </location>
</feature>
<feature type="domain" description="HTH myb-type" evidence="7">
    <location>
        <begin position="47"/>
        <end position="77"/>
    </location>
</feature>
<evidence type="ECO:0000259" key="5">
    <source>
        <dbReference type="PROSITE" id="PS50090"/>
    </source>
</evidence>
<organism evidence="8 9">
    <name type="scientific">Chenopodium quinoa</name>
    <name type="common">Quinoa</name>
    <dbReference type="NCBI Taxonomy" id="63459"/>
    <lineage>
        <taxon>Eukaryota</taxon>
        <taxon>Viridiplantae</taxon>
        <taxon>Streptophyta</taxon>
        <taxon>Embryophyta</taxon>
        <taxon>Tracheophyta</taxon>
        <taxon>Spermatophyta</taxon>
        <taxon>Magnoliopsida</taxon>
        <taxon>eudicotyledons</taxon>
        <taxon>Gunneridae</taxon>
        <taxon>Pentapetalae</taxon>
        <taxon>Caryophyllales</taxon>
        <taxon>Chenopodiaceae</taxon>
        <taxon>Chenopodioideae</taxon>
        <taxon>Atripliceae</taxon>
        <taxon>Chenopodium</taxon>
    </lineage>
</organism>
<dbReference type="InterPro" id="IPR017930">
    <property type="entry name" value="Myb_dom"/>
</dbReference>
<evidence type="ECO:0000313" key="9">
    <source>
        <dbReference type="Proteomes" id="UP000596660"/>
    </source>
</evidence>
<dbReference type="GO" id="GO:0006351">
    <property type="term" value="P:DNA-templated transcription"/>
    <property type="evidence" value="ECO:0007669"/>
    <property type="project" value="InterPro"/>
</dbReference>
<dbReference type="Gramene" id="AUR62043447-RA">
    <property type="protein sequence ID" value="AUR62043447-RA:cds"/>
    <property type="gene ID" value="AUR62043447"/>
</dbReference>
<dbReference type="GO" id="GO:0051726">
    <property type="term" value="P:regulation of cell cycle"/>
    <property type="evidence" value="ECO:0007669"/>
    <property type="project" value="TreeGrafter"/>
</dbReference>
<feature type="domain" description="SANT" evidence="6">
    <location>
        <begin position="47"/>
        <end position="79"/>
    </location>
</feature>
<proteinExistence type="predicted"/>
<dbReference type="PROSITE" id="PS50090">
    <property type="entry name" value="MYB_LIKE"/>
    <property type="match status" value="1"/>
</dbReference>
<keyword evidence="4" id="KW-0472">Membrane</keyword>
<dbReference type="EnsemblPlants" id="AUR62043447-RA">
    <property type="protein sequence ID" value="AUR62043447-RA:cds"/>
    <property type="gene ID" value="AUR62043447"/>
</dbReference>
<dbReference type="Gene3D" id="1.20.58.1880">
    <property type="match status" value="1"/>
</dbReference>
<evidence type="ECO:0000256" key="2">
    <source>
        <dbReference type="ARBA" id="ARBA00023242"/>
    </source>
</evidence>
<feature type="transmembrane region" description="Helical" evidence="4">
    <location>
        <begin position="1124"/>
        <end position="1143"/>
    </location>
</feature>
<reference evidence="8" key="2">
    <citation type="submission" date="2021-03" db="UniProtKB">
        <authorList>
            <consortium name="EnsemblPlants"/>
        </authorList>
    </citation>
    <scope>IDENTIFICATION</scope>
</reference>
<reference evidence="8" key="1">
    <citation type="journal article" date="2017" name="Nature">
        <title>The genome of Chenopodium quinoa.</title>
        <authorList>
            <person name="Jarvis D.E."/>
            <person name="Ho Y.S."/>
            <person name="Lightfoot D.J."/>
            <person name="Schmoeckel S.M."/>
            <person name="Li B."/>
            <person name="Borm T.J.A."/>
            <person name="Ohyanagi H."/>
            <person name="Mineta K."/>
            <person name="Michell C.T."/>
            <person name="Saber N."/>
            <person name="Kharbatia N.M."/>
            <person name="Rupper R.R."/>
            <person name="Sharp A.R."/>
            <person name="Dally N."/>
            <person name="Boughton B.A."/>
            <person name="Woo Y.H."/>
            <person name="Gao G."/>
            <person name="Schijlen E.G.W.M."/>
            <person name="Guo X."/>
            <person name="Momin A.A."/>
            <person name="Negrao S."/>
            <person name="Al-Babili S."/>
            <person name="Gehring C."/>
            <person name="Roessner U."/>
            <person name="Jung C."/>
            <person name="Murphy K."/>
            <person name="Arold S.T."/>
            <person name="Gojobori T."/>
            <person name="van der Linden C.G."/>
            <person name="van Loo E.N."/>
            <person name="Jellen E.N."/>
            <person name="Maughan P.J."/>
            <person name="Tester M."/>
        </authorList>
    </citation>
    <scope>NUCLEOTIDE SEQUENCE [LARGE SCALE GENOMIC DNA]</scope>
    <source>
        <strain evidence="8">cv. PI 614886</strain>
    </source>
</reference>
<dbReference type="CDD" id="cd00167">
    <property type="entry name" value="SANT"/>
    <property type="match status" value="1"/>
</dbReference>
<dbReference type="SMART" id="SM00717">
    <property type="entry name" value="SANT"/>
    <property type="match status" value="1"/>
</dbReference>
<dbReference type="InterPro" id="IPR010561">
    <property type="entry name" value="LIN-9/ALY1"/>
</dbReference>
<evidence type="ECO:0000256" key="1">
    <source>
        <dbReference type="ARBA" id="ARBA00004123"/>
    </source>
</evidence>
<dbReference type="Pfam" id="PF06584">
    <property type="entry name" value="DIRP"/>
    <property type="match status" value="1"/>
</dbReference>
<keyword evidence="4" id="KW-1133">Transmembrane helix</keyword>
<dbReference type="Proteomes" id="UP000596660">
    <property type="component" value="Unplaced"/>
</dbReference>